<evidence type="ECO:0000313" key="9">
    <source>
        <dbReference type="EMBL" id="KAE9248643.1"/>
    </source>
</evidence>
<dbReference type="Proteomes" id="UP000441208">
    <property type="component" value="Unassembled WGS sequence"/>
</dbReference>
<proteinExistence type="predicted"/>
<evidence type="ECO:0000313" key="11">
    <source>
        <dbReference type="EMBL" id="KAE9355238.1"/>
    </source>
</evidence>
<dbReference type="Proteomes" id="UP000440732">
    <property type="component" value="Unassembled WGS sequence"/>
</dbReference>
<dbReference type="EMBL" id="QXGB01001603">
    <property type="protein sequence ID" value="KAE9188158.1"/>
    <property type="molecule type" value="Genomic_DNA"/>
</dbReference>
<evidence type="ECO:0000313" key="14">
    <source>
        <dbReference type="Proteomes" id="UP000437068"/>
    </source>
</evidence>
<evidence type="ECO:0000313" key="4">
    <source>
        <dbReference type="EMBL" id="KAE9075017.1"/>
    </source>
</evidence>
<evidence type="ECO:0000313" key="18">
    <source>
        <dbReference type="Proteomes" id="UP000460718"/>
    </source>
</evidence>
<evidence type="ECO:0000313" key="3">
    <source>
        <dbReference type="EMBL" id="KAE8989854.1"/>
    </source>
</evidence>
<dbReference type="EMBL" id="QXFZ01002655">
    <property type="protein sequence ID" value="KAE9075017.1"/>
    <property type="molecule type" value="Genomic_DNA"/>
</dbReference>
<name>A0A6A3JCG8_9STRA</name>
<keyword evidence="13" id="KW-1185">Reference proteome</keyword>
<dbReference type="OrthoDB" id="164124at2759"/>
<dbReference type="EMBL" id="QXGC01000136">
    <property type="protein sequence ID" value="KAE9247999.1"/>
    <property type="molecule type" value="Genomic_DNA"/>
</dbReference>
<dbReference type="Proteomes" id="UP000433483">
    <property type="component" value="Unassembled WGS sequence"/>
</dbReference>
<evidence type="ECO:0000313" key="21">
    <source>
        <dbReference type="Proteomes" id="UP000488956"/>
    </source>
</evidence>
<dbReference type="EMBL" id="QXFW01001501">
    <property type="protein sequence ID" value="KAE8989854.1"/>
    <property type="molecule type" value="Genomic_DNA"/>
</dbReference>
<evidence type="ECO:0000313" key="15">
    <source>
        <dbReference type="Proteomes" id="UP000440367"/>
    </source>
</evidence>
<dbReference type="EMBL" id="QXFY01000137">
    <property type="protein sequence ID" value="KAE9355238.1"/>
    <property type="molecule type" value="Genomic_DNA"/>
</dbReference>
<dbReference type="Proteomes" id="UP000476176">
    <property type="component" value="Unassembled WGS sequence"/>
</dbReference>
<dbReference type="EMBL" id="QXGD01000188">
    <property type="protein sequence ID" value="KAE9248643.1"/>
    <property type="molecule type" value="Genomic_DNA"/>
</dbReference>
<evidence type="ECO:0000313" key="6">
    <source>
        <dbReference type="EMBL" id="KAE9151614.1"/>
    </source>
</evidence>
<dbReference type="Proteomes" id="UP000429523">
    <property type="component" value="Unassembled WGS sequence"/>
</dbReference>
<protein>
    <submittedName>
        <fullName evidence="3">Uncharacterized protein</fullName>
    </submittedName>
</protein>
<evidence type="ECO:0000313" key="19">
    <source>
        <dbReference type="Proteomes" id="UP000476176"/>
    </source>
</evidence>
<feature type="compositionally biased region" description="Acidic residues" evidence="1">
    <location>
        <begin position="167"/>
        <end position="184"/>
    </location>
</feature>
<evidence type="ECO:0000313" key="12">
    <source>
        <dbReference type="Proteomes" id="UP000429523"/>
    </source>
</evidence>
<evidence type="ECO:0000313" key="2">
    <source>
        <dbReference type="EMBL" id="KAE8945049.1"/>
    </source>
</evidence>
<accession>A0A6A3JCG8</accession>
<evidence type="ECO:0000313" key="20">
    <source>
        <dbReference type="Proteomes" id="UP000486351"/>
    </source>
</evidence>
<evidence type="ECO:0000313" key="10">
    <source>
        <dbReference type="EMBL" id="KAE9279961.1"/>
    </source>
</evidence>
<dbReference type="Proteomes" id="UP000488956">
    <property type="component" value="Unassembled WGS sequence"/>
</dbReference>
<evidence type="ECO:0000313" key="5">
    <source>
        <dbReference type="EMBL" id="KAE9129412.1"/>
    </source>
</evidence>
<dbReference type="Proteomes" id="UP000440367">
    <property type="component" value="Unassembled WGS sequence"/>
</dbReference>
<dbReference type="EMBL" id="QXFX01000142">
    <property type="protein sequence ID" value="KAE9129412.1"/>
    <property type="molecule type" value="Genomic_DNA"/>
</dbReference>
<evidence type="ECO:0000313" key="7">
    <source>
        <dbReference type="EMBL" id="KAE9188158.1"/>
    </source>
</evidence>
<sequence>MLALRRGLLLRPARRALLSTATVDAYAAAFDFASLVKDNDQLLPAADVTQRLLAYLQVEPKDAQRVLLAEEPRPLPFKALFAPRQVQLLTPLVRWGFQQLEGEDSKAADAVFAALQPHANMTKGAVWRQYYQRQFFLSGAPLRAYLKVYDNHQEALAARAQAAAEEKEQEGDDVDEDEEEEAADELAASARSNQVDVSSRRKNYTKQSKNIAVLADDKKWEWVPHPVASSVVKEFCFRGRFAEAIEAYTSLPLTDAVRRDLVAILQDYEQYPSLLHLYEVHRSLGSGVQPLDVAPELDAMKKVGRTEEMDTRFQELPVKEQSRADIQELMGN</sequence>
<dbReference type="Proteomes" id="UP000437068">
    <property type="component" value="Unassembled WGS sequence"/>
</dbReference>
<dbReference type="AlphaFoldDB" id="A0A6A3JCG8"/>
<feature type="region of interest" description="Disordered" evidence="1">
    <location>
        <begin position="162"/>
        <end position="201"/>
    </location>
</feature>
<evidence type="ECO:0000313" key="17">
    <source>
        <dbReference type="Proteomes" id="UP000441208"/>
    </source>
</evidence>
<dbReference type="Proteomes" id="UP000486351">
    <property type="component" value="Unassembled WGS sequence"/>
</dbReference>
<dbReference type="EMBL" id="QXGA01000139">
    <property type="protein sequence ID" value="KAE9151614.1"/>
    <property type="molecule type" value="Genomic_DNA"/>
</dbReference>
<reference evidence="18 19" key="1">
    <citation type="submission" date="2018-09" db="EMBL/GenBank/DDBJ databases">
        <title>Genomic investigation of the strawberry pathogen Phytophthora fragariae indicates pathogenicity is determined by transcriptional variation in three key races.</title>
        <authorList>
            <person name="Adams T.M."/>
            <person name="Armitage A.D."/>
            <person name="Sobczyk M.K."/>
            <person name="Bates H.J."/>
            <person name="Dunwell J.M."/>
            <person name="Nellist C.F."/>
            <person name="Harrison R.J."/>
        </authorList>
    </citation>
    <scope>NUCLEOTIDE SEQUENCE [LARGE SCALE GENOMIC DNA]</scope>
    <source>
        <strain evidence="10 14">A4</strain>
        <strain evidence="9 15">BC-1</strain>
        <strain evidence="8 19">BC-23</strain>
        <strain evidence="7 13">NOV-27</strain>
        <strain evidence="6 16">NOV-5</strain>
        <strain evidence="4 17">NOV-71</strain>
        <strain evidence="11 20">NOV-77</strain>
        <strain evidence="2 12">NOV-9</strain>
        <strain evidence="5 21">ONT-3</strain>
        <strain evidence="3 18">SCRP245</strain>
    </source>
</reference>
<dbReference type="Proteomes" id="UP000460718">
    <property type="component" value="Unassembled WGS sequence"/>
</dbReference>
<organism evidence="3 18">
    <name type="scientific">Phytophthora fragariae</name>
    <dbReference type="NCBI Taxonomy" id="53985"/>
    <lineage>
        <taxon>Eukaryota</taxon>
        <taxon>Sar</taxon>
        <taxon>Stramenopiles</taxon>
        <taxon>Oomycota</taxon>
        <taxon>Peronosporomycetes</taxon>
        <taxon>Peronosporales</taxon>
        <taxon>Peronosporaceae</taxon>
        <taxon>Phytophthora</taxon>
    </lineage>
</organism>
<dbReference type="EMBL" id="QXGE01002687">
    <property type="protein sequence ID" value="KAE9279961.1"/>
    <property type="molecule type" value="Genomic_DNA"/>
</dbReference>
<evidence type="ECO:0000313" key="13">
    <source>
        <dbReference type="Proteomes" id="UP000433483"/>
    </source>
</evidence>
<gene>
    <name evidence="10" type="ORF">PF001_g24457</name>
    <name evidence="9" type="ORF">PF002_g5668</name>
    <name evidence="8" type="ORF">PF004_g4057</name>
    <name evidence="7" type="ORF">PF005_g20174</name>
    <name evidence="6" type="ORF">PF006_g4092</name>
    <name evidence="4" type="ORF">PF007_g25174</name>
    <name evidence="11" type="ORF">PF008_g4151</name>
    <name evidence="2" type="ORF">PF009_g5287</name>
    <name evidence="5" type="ORF">PF010_g4190</name>
    <name evidence="3" type="ORF">PF011_g18595</name>
</gene>
<comment type="caution">
    <text evidence="3">The sequence shown here is derived from an EMBL/GenBank/DDBJ whole genome shotgun (WGS) entry which is preliminary data.</text>
</comment>
<evidence type="ECO:0000256" key="1">
    <source>
        <dbReference type="SAM" id="MobiDB-lite"/>
    </source>
</evidence>
<evidence type="ECO:0000313" key="16">
    <source>
        <dbReference type="Proteomes" id="UP000440732"/>
    </source>
</evidence>
<evidence type="ECO:0000313" key="8">
    <source>
        <dbReference type="EMBL" id="KAE9247999.1"/>
    </source>
</evidence>
<dbReference type="EMBL" id="QXGF01000175">
    <property type="protein sequence ID" value="KAE8945049.1"/>
    <property type="molecule type" value="Genomic_DNA"/>
</dbReference>